<protein>
    <submittedName>
        <fullName evidence="1">Uncharacterized protein</fullName>
    </submittedName>
</protein>
<organism evidence="1 2">
    <name type="scientific">Collimonas rhizosphaerae</name>
    <dbReference type="NCBI Taxonomy" id="3126357"/>
    <lineage>
        <taxon>Bacteria</taxon>
        <taxon>Pseudomonadati</taxon>
        <taxon>Pseudomonadota</taxon>
        <taxon>Betaproteobacteria</taxon>
        <taxon>Burkholderiales</taxon>
        <taxon>Oxalobacteraceae</taxon>
        <taxon>Collimonas</taxon>
    </lineage>
</organism>
<accession>A0ABU9PVH6</accession>
<evidence type="ECO:0000313" key="1">
    <source>
        <dbReference type="EMBL" id="MEM4988018.1"/>
    </source>
</evidence>
<proteinExistence type="predicted"/>
<sequence length="161" mass="18625">MISAPSPDHLLLEQDLATPEIRCGEIEERWRHIRTSWPHVFFAVSAPQRPNGPKEFGFRFEYTGYRQTPVTAQLWDLEADAPLPHAKWPTGTYVVPSVFRKDWQQGNCLYIPCDRISIQGHTAWLNDHPSRLWQPARGIICYLEQLYELFNQGDYTGLVSA</sequence>
<dbReference type="EMBL" id="JBANDC010000007">
    <property type="protein sequence ID" value="MEM4988018.1"/>
    <property type="molecule type" value="Genomic_DNA"/>
</dbReference>
<evidence type="ECO:0000313" key="2">
    <source>
        <dbReference type="Proteomes" id="UP001495910"/>
    </source>
</evidence>
<name>A0ABU9PVH6_9BURK</name>
<keyword evidence="2" id="KW-1185">Reference proteome</keyword>
<reference evidence="1 2" key="1">
    <citation type="submission" date="2024-02" db="EMBL/GenBank/DDBJ databases">
        <title>Draft genome sequence of Collimonas sp. strain H4R21, an effective mineral-weathering bacterial strain isolated from the beech rhizosphere.</title>
        <authorList>
            <person name="Morin E."/>
            <person name="Uroz S."/>
            <person name="Leveau J.H.J."/>
            <person name="Kumar R."/>
            <person name="Rey M.W."/>
            <person name="Pham J."/>
        </authorList>
    </citation>
    <scope>NUCLEOTIDE SEQUENCE [LARGE SCALE GENOMIC DNA]</scope>
    <source>
        <strain evidence="1 2">H4R21</strain>
    </source>
</reference>
<comment type="caution">
    <text evidence="1">The sequence shown here is derived from an EMBL/GenBank/DDBJ whole genome shotgun (WGS) entry which is preliminary data.</text>
</comment>
<dbReference type="Pfam" id="PF24702">
    <property type="entry name" value="DUF7665"/>
    <property type="match status" value="1"/>
</dbReference>
<dbReference type="RefSeq" id="WP_175501071.1">
    <property type="nucleotide sequence ID" value="NZ_JBANDC010000007.1"/>
</dbReference>
<dbReference type="Proteomes" id="UP001495910">
    <property type="component" value="Unassembled WGS sequence"/>
</dbReference>
<dbReference type="InterPro" id="IPR056082">
    <property type="entry name" value="BilB-like"/>
</dbReference>
<gene>
    <name evidence="1" type="ORF">V8G57_11530</name>
</gene>